<evidence type="ECO:0000313" key="24">
    <source>
        <dbReference type="Proteomes" id="UP000472241"/>
    </source>
</evidence>
<proteinExistence type="inferred from homology"/>
<evidence type="ECO:0000256" key="18">
    <source>
        <dbReference type="ARBA" id="ARBA00058433"/>
    </source>
</evidence>
<organism evidence="23 24">
    <name type="scientific">Lynx canadensis</name>
    <name type="common">Canada lynx</name>
    <name type="synonym">Felis canadensis</name>
    <dbReference type="NCBI Taxonomy" id="61383"/>
    <lineage>
        <taxon>Eukaryota</taxon>
        <taxon>Metazoa</taxon>
        <taxon>Chordata</taxon>
        <taxon>Craniata</taxon>
        <taxon>Vertebrata</taxon>
        <taxon>Euteleostomi</taxon>
        <taxon>Mammalia</taxon>
        <taxon>Eutheria</taxon>
        <taxon>Laurasiatheria</taxon>
        <taxon>Carnivora</taxon>
        <taxon>Feliformia</taxon>
        <taxon>Felidae</taxon>
        <taxon>Felinae</taxon>
        <taxon>Lynx</taxon>
    </lineage>
</organism>
<keyword evidence="6" id="KW-0488">Methylation</keyword>
<keyword evidence="11" id="KW-0498">Mitosis</keyword>
<evidence type="ECO:0000259" key="22">
    <source>
        <dbReference type="PROSITE" id="PS51891"/>
    </source>
</evidence>
<dbReference type="GO" id="GO:0051233">
    <property type="term" value="C:spindle midzone"/>
    <property type="evidence" value="ECO:0007669"/>
    <property type="project" value="TreeGrafter"/>
</dbReference>
<evidence type="ECO:0000256" key="5">
    <source>
        <dbReference type="ARBA" id="ARBA00022454"/>
    </source>
</evidence>
<keyword evidence="12" id="KW-0862">Zinc</keyword>
<dbReference type="GO" id="GO:0000776">
    <property type="term" value="C:kinetochore"/>
    <property type="evidence" value="ECO:0007669"/>
    <property type="project" value="UniProtKB-KW"/>
</dbReference>
<dbReference type="PANTHER" id="PTHR28620:SF4">
    <property type="entry name" value="CENTROMERE PROTEIN V"/>
    <property type="match status" value="1"/>
</dbReference>
<evidence type="ECO:0000256" key="1">
    <source>
        <dbReference type="ARBA" id="ARBA00004123"/>
    </source>
</evidence>
<name>A0A667HPJ5_LYNCA</name>
<dbReference type="InterPro" id="IPR011057">
    <property type="entry name" value="Mss4-like_sf"/>
</dbReference>
<dbReference type="SUPFAM" id="SSF101447">
    <property type="entry name" value="Formin homology 2 domain (FH2 domain)"/>
    <property type="match status" value="1"/>
</dbReference>
<feature type="domain" description="CENP-V/GFA" evidence="22">
    <location>
        <begin position="139"/>
        <end position="251"/>
    </location>
</feature>
<protein>
    <recommendedName>
        <fullName evidence="19">Centromere protein V</fullName>
    </recommendedName>
    <alternativeName>
        <fullName evidence="20">Proline-rich protein 6</fullName>
    </alternativeName>
</protein>
<reference evidence="23" key="1">
    <citation type="submission" date="2025-08" db="UniProtKB">
        <authorList>
            <consortium name="Ensembl"/>
        </authorList>
    </citation>
    <scope>IDENTIFICATION</scope>
</reference>
<comment type="subcellular location">
    <subcellularLocation>
        <location evidence="3">Chromosome</location>
        <location evidence="3">Centromere</location>
        <location evidence="3">Kinetochore</location>
    </subcellularLocation>
    <subcellularLocation>
        <location evidence="2">Cytoplasm</location>
        <location evidence="2">Cytoskeleton</location>
        <location evidence="2">Spindle</location>
    </subcellularLocation>
    <subcellularLocation>
        <location evidence="1">Nucleus</location>
    </subcellularLocation>
</comment>
<dbReference type="FunFam" id="2.170.150.70:FF:000001">
    <property type="entry name" value="Centromere protein V"/>
    <property type="match status" value="1"/>
</dbReference>
<keyword evidence="5" id="KW-0158">Chromosome</keyword>
<evidence type="ECO:0000256" key="10">
    <source>
        <dbReference type="ARBA" id="ARBA00022723"/>
    </source>
</evidence>
<evidence type="ECO:0000256" key="2">
    <source>
        <dbReference type="ARBA" id="ARBA00004186"/>
    </source>
</evidence>
<dbReference type="GO" id="GO:0031508">
    <property type="term" value="P:pericentric heterochromatin formation"/>
    <property type="evidence" value="ECO:0007669"/>
    <property type="project" value="TreeGrafter"/>
</dbReference>
<dbReference type="Gene3D" id="2.170.150.70">
    <property type="match status" value="1"/>
</dbReference>
<keyword evidence="10" id="KW-0479">Metal-binding</keyword>
<feature type="compositionally biased region" description="Low complexity" evidence="21">
    <location>
        <begin position="17"/>
        <end position="34"/>
    </location>
</feature>
<dbReference type="Ensembl" id="ENSLCNT00005024339.1">
    <property type="protein sequence ID" value="ENSLCNP00005021743.1"/>
    <property type="gene ID" value="ENSLCNG00005014184.1"/>
</dbReference>
<keyword evidence="15" id="KW-0539">Nucleus</keyword>
<dbReference type="PANTHER" id="PTHR28620">
    <property type="entry name" value="CENTROMERE PROTEIN V"/>
    <property type="match status" value="1"/>
</dbReference>
<evidence type="ECO:0000256" key="12">
    <source>
        <dbReference type="ARBA" id="ARBA00022833"/>
    </source>
</evidence>
<accession>A0A667HPJ5</accession>
<keyword evidence="8" id="KW-0597">Phosphoprotein</keyword>
<evidence type="ECO:0000256" key="21">
    <source>
        <dbReference type="SAM" id="MobiDB-lite"/>
    </source>
</evidence>
<evidence type="ECO:0000256" key="17">
    <source>
        <dbReference type="ARBA" id="ARBA00023328"/>
    </source>
</evidence>
<comment type="function">
    <text evidence="18">Required for distribution of pericentromeric heterochromatin in interphase nuclei and for centromere formation and organization, chromosome alignment and cytokinesis.</text>
</comment>
<keyword evidence="7" id="KW-0963">Cytoplasm</keyword>
<feature type="region of interest" description="Disordered" evidence="21">
    <location>
        <begin position="1"/>
        <end position="101"/>
    </location>
</feature>
<evidence type="ECO:0000256" key="14">
    <source>
        <dbReference type="ARBA" id="ARBA00023212"/>
    </source>
</evidence>
<evidence type="ECO:0000313" key="23">
    <source>
        <dbReference type="Ensembl" id="ENSLCNP00005021743.1"/>
    </source>
</evidence>
<dbReference type="GO" id="GO:0032467">
    <property type="term" value="P:positive regulation of cytokinesis"/>
    <property type="evidence" value="ECO:0007669"/>
    <property type="project" value="TreeGrafter"/>
</dbReference>
<dbReference type="Pfam" id="PF04828">
    <property type="entry name" value="GFA"/>
    <property type="match status" value="1"/>
</dbReference>
<evidence type="ECO:0000256" key="8">
    <source>
        <dbReference type="ARBA" id="ARBA00022553"/>
    </source>
</evidence>
<evidence type="ECO:0000256" key="7">
    <source>
        <dbReference type="ARBA" id="ARBA00022490"/>
    </source>
</evidence>
<comment type="similarity">
    <text evidence="4">Belongs to the Gfa family.</text>
</comment>
<sequence length="277" mass="30252">MRRARSGAAAKPRVQKRPGASGAPAAAPSAPSASRSRRSTGQAGGESRAAARQPSAKRRPTQSSPRAQEAGPGQPPPELPLLPPPPPPPPPPASPAASLPDLGDQRERWETFQKRQRLTFEGAAKLLLDTFEYQGLVKHTGGCHCGAVRFEVWASADLHIFDCNCSICKKKQNRHFIVPASRFKLLKGAESITTYTFNTHKAQHTFCKRCGVQSFYTPRSNPGGFGIAPHCLDEGTVRSVVIEEFNGTDWEKAMKEHKTIKNMSKEEINHEVTREGD</sequence>
<keyword evidence="14" id="KW-0206">Cytoskeleton</keyword>
<dbReference type="GO" id="GO:0046872">
    <property type="term" value="F:metal ion binding"/>
    <property type="evidence" value="ECO:0007669"/>
    <property type="project" value="UniProtKB-KW"/>
</dbReference>
<reference evidence="23" key="2">
    <citation type="submission" date="2025-09" db="UniProtKB">
        <authorList>
            <consortium name="Ensembl"/>
        </authorList>
    </citation>
    <scope>IDENTIFICATION</scope>
</reference>
<dbReference type="GO" id="GO:0051301">
    <property type="term" value="P:cell division"/>
    <property type="evidence" value="ECO:0007669"/>
    <property type="project" value="UniProtKB-KW"/>
</dbReference>
<evidence type="ECO:0000256" key="13">
    <source>
        <dbReference type="ARBA" id="ARBA00022838"/>
    </source>
</evidence>
<gene>
    <name evidence="23" type="primary">CENPV</name>
</gene>
<keyword evidence="17" id="KW-0137">Centromere</keyword>
<dbReference type="SUPFAM" id="SSF51316">
    <property type="entry name" value="Mss4-like"/>
    <property type="match status" value="1"/>
</dbReference>
<evidence type="ECO:0000256" key="11">
    <source>
        <dbReference type="ARBA" id="ARBA00022776"/>
    </source>
</evidence>
<dbReference type="GO" id="GO:0016846">
    <property type="term" value="F:carbon-sulfur lyase activity"/>
    <property type="evidence" value="ECO:0007669"/>
    <property type="project" value="InterPro"/>
</dbReference>
<evidence type="ECO:0000256" key="20">
    <source>
        <dbReference type="ARBA" id="ARBA00077491"/>
    </source>
</evidence>
<evidence type="ECO:0000256" key="9">
    <source>
        <dbReference type="ARBA" id="ARBA00022618"/>
    </source>
</evidence>
<dbReference type="InterPro" id="IPR052355">
    <property type="entry name" value="CENP-V-like"/>
</dbReference>
<evidence type="ECO:0000256" key="4">
    <source>
        <dbReference type="ARBA" id="ARBA00005495"/>
    </source>
</evidence>
<feature type="compositionally biased region" description="Pro residues" evidence="21">
    <location>
        <begin position="73"/>
        <end position="94"/>
    </location>
</feature>
<keyword evidence="16" id="KW-0131">Cell cycle</keyword>
<dbReference type="GO" id="GO:0033044">
    <property type="term" value="P:regulation of chromosome organization"/>
    <property type="evidence" value="ECO:0007669"/>
    <property type="project" value="TreeGrafter"/>
</dbReference>
<dbReference type="InterPro" id="IPR006913">
    <property type="entry name" value="CENP-V/GFA"/>
</dbReference>
<dbReference type="PROSITE" id="PS51891">
    <property type="entry name" value="CENP_V_GFA"/>
    <property type="match status" value="1"/>
</dbReference>
<dbReference type="Proteomes" id="UP000472241">
    <property type="component" value="Unplaced"/>
</dbReference>
<evidence type="ECO:0000256" key="15">
    <source>
        <dbReference type="ARBA" id="ARBA00023242"/>
    </source>
</evidence>
<evidence type="ECO:0000256" key="19">
    <source>
        <dbReference type="ARBA" id="ARBA00068534"/>
    </source>
</evidence>
<keyword evidence="9" id="KW-0132">Cell division</keyword>
<dbReference type="AlphaFoldDB" id="A0A667HPJ5"/>
<evidence type="ECO:0000256" key="16">
    <source>
        <dbReference type="ARBA" id="ARBA00023306"/>
    </source>
</evidence>
<dbReference type="GO" id="GO:0005634">
    <property type="term" value="C:nucleus"/>
    <property type="evidence" value="ECO:0007669"/>
    <property type="project" value="UniProtKB-SubCell"/>
</dbReference>
<evidence type="ECO:0000256" key="3">
    <source>
        <dbReference type="ARBA" id="ARBA00004629"/>
    </source>
</evidence>
<keyword evidence="24" id="KW-1185">Reference proteome</keyword>
<keyword evidence="13" id="KW-0995">Kinetochore</keyword>
<evidence type="ECO:0000256" key="6">
    <source>
        <dbReference type="ARBA" id="ARBA00022481"/>
    </source>
</evidence>